<dbReference type="GeneID" id="56083691"/>
<name>A0A7D5TD39_9EURY</name>
<keyword evidence="2" id="KW-1133">Transmembrane helix</keyword>
<feature type="transmembrane region" description="Helical" evidence="2">
    <location>
        <begin position="232"/>
        <end position="252"/>
    </location>
</feature>
<feature type="region of interest" description="Disordered" evidence="1">
    <location>
        <begin position="317"/>
        <end position="349"/>
    </location>
</feature>
<feature type="transmembrane region" description="Helical" evidence="2">
    <location>
        <begin position="360"/>
        <end position="381"/>
    </location>
</feature>
<feature type="transmembrane region" description="Helical" evidence="2">
    <location>
        <begin position="272"/>
        <end position="291"/>
    </location>
</feature>
<evidence type="ECO:0000256" key="1">
    <source>
        <dbReference type="SAM" id="MobiDB-lite"/>
    </source>
</evidence>
<dbReference type="EMBL" id="CP058909">
    <property type="protein sequence ID" value="QLH82635.1"/>
    <property type="molecule type" value="Genomic_DNA"/>
</dbReference>
<reference evidence="3 4" key="1">
    <citation type="submission" date="2020-07" db="EMBL/GenBank/DDBJ databases">
        <title>Halosimplex litoreum sp. nov. and Halosimplex rubrum sp. nov., isolated from different salt environments.</title>
        <authorList>
            <person name="Cui H."/>
        </authorList>
    </citation>
    <scope>NUCLEOTIDE SEQUENCE [LARGE SCALE GENOMIC DNA]</scope>
    <source>
        <strain evidence="3 4">R2</strain>
    </source>
</reference>
<feature type="transmembrane region" description="Helical" evidence="2">
    <location>
        <begin position="297"/>
        <end position="314"/>
    </location>
</feature>
<feature type="transmembrane region" description="Helical" evidence="2">
    <location>
        <begin position="420"/>
        <end position="439"/>
    </location>
</feature>
<dbReference type="Proteomes" id="UP000509346">
    <property type="component" value="Chromosome"/>
</dbReference>
<protein>
    <submittedName>
        <fullName evidence="3">Uncharacterized protein</fullName>
    </submittedName>
</protein>
<keyword evidence="2" id="KW-0812">Transmembrane</keyword>
<feature type="transmembrane region" description="Helical" evidence="2">
    <location>
        <begin position="387"/>
        <end position="408"/>
    </location>
</feature>
<dbReference type="AlphaFoldDB" id="A0A7D5TD39"/>
<feature type="compositionally biased region" description="Acidic residues" evidence="1">
    <location>
        <begin position="318"/>
        <end position="327"/>
    </location>
</feature>
<dbReference type="PROSITE" id="PS51257">
    <property type="entry name" value="PROKAR_LIPOPROTEIN"/>
    <property type="match status" value="1"/>
</dbReference>
<proteinExistence type="predicted"/>
<dbReference type="KEGG" id="hpel:HZS54_13840"/>
<evidence type="ECO:0000256" key="2">
    <source>
        <dbReference type="SAM" id="Phobius"/>
    </source>
</evidence>
<dbReference type="OrthoDB" id="242880at2157"/>
<dbReference type="RefSeq" id="WP_179917706.1">
    <property type="nucleotide sequence ID" value="NZ_CP058909.1"/>
</dbReference>
<accession>A0A7D5TD39</accession>
<keyword evidence="4" id="KW-1185">Reference proteome</keyword>
<keyword evidence="2" id="KW-0472">Membrane</keyword>
<sequence length="483" mass="50836">MSPRRRLAVACLLVAALALLAGCSGPAPEQEVICHGCVDAVENVTGGSGTATVEESVTHVRLQESGDARFVARLEVGDDGETDATTADRVVERIEALERTSYDTRPAFERRDLDARVTGDEVLVTYSVGGMTERRFGVTVTDRFYRADGRGRSDEVDHGPFQIGTDRLVVDGPDGTSPLVGVPGATVKDDRVVWTGNEVSTRSYLVFGDSGGEVRGRTAVAANVIEWAGPQALLASALPVAVLGALAIGFAYRYPRRVADGWNPRDDSLFKALALGPFAVPVGIAALWQLPVPTVDTAVLLAVVTGVVLTARAVRSDDGDDVEDDSDAAPARESTADSRPPAPRRPIGQRLAEGEFGGRGVVYAVVLSATAVAAVTAAVAADFEGDYLGFVWLAAAALPLFAFTALGYLVTDRERTPHRVVAVAAAATAPWLVMFTAIVNGDEVISDLLGMILVPLGQLAGGVLLFYAALWLTTRYRSTGTDA</sequence>
<feature type="transmembrane region" description="Helical" evidence="2">
    <location>
        <begin position="451"/>
        <end position="472"/>
    </location>
</feature>
<gene>
    <name evidence="3" type="ORF">HZS54_13840</name>
</gene>
<evidence type="ECO:0000313" key="3">
    <source>
        <dbReference type="EMBL" id="QLH82635.1"/>
    </source>
</evidence>
<organism evidence="3 4">
    <name type="scientific">Halosimplex pelagicum</name>
    <dbReference type="NCBI Taxonomy" id="869886"/>
    <lineage>
        <taxon>Archaea</taxon>
        <taxon>Methanobacteriati</taxon>
        <taxon>Methanobacteriota</taxon>
        <taxon>Stenosarchaea group</taxon>
        <taxon>Halobacteria</taxon>
        <taxon>Halobacteriales</taxon>
        <taxon>Haloarculaceae</taxon>
        <taxon>Halosimplex</taxon>
    </lineage>
</organism>
<evidence type="ECO:0000313" key="4">
    <source>
        <dbReference type="Proteomes" id="UP000509346"/>
    </source>
</evidence>